<dbReference type="PROSITE" id="PS50994">
    <property type="entry name" value="INTEGRASE"/>
    <property type="match status" value="1"/>
</dbReference>
<sequence length="347" mass="40002">MIAHPERQQIVNDFILAVRQGARKDKAAEIIGLSLRCLQRWQKPEHIPEDKRCQRVFVPRNRLGDDERQKVLTLANQDDFKDKTPHQIVPILADRGLYVASESTWYCILKAAGQLSHRHNSQPRTVTKPKALIANAPKQVFSWDITYLATPVQGQYYYLYLVMDVFSRMIVGWQVYECESSELAADLMTDIYHNQSLMPGQATLHSDNGAPMKGATLLATLQRLGVAPSKSRPSVSNDNPYSESLFKTMKYNHIYPSQPFATIKDARAWVGVFAQWYNHEHRHSGIQFVTPAQRHHGEDKTILARRHAVYQQAKAEHPERWTGETRDWEWQHEVALNPEKLNMNVRQ</sequence>
<dbReference type="EMBL" id="LAJX01000001">
    <property type="protein sequence ID" value="KJV08129.1"/>
    <property type="molecule type" value="Genomic_DNA"/>
</dbReference>
<proteinExistence type="predicted"/>
<dbReference type="GO" id="GO:0003676">
    <property type="term" value="F:nucleic acid binding"/>
    <property type="evidence" value="ECO:0007669"/>
    <property type="project" value="InterPro"/>
</dbReference>
<dbReference type="AlphaFoldDB" id="A0A0F3IRB2"/>
<dbReference type="Gene3D" id="3.30.420.10">
    <property type="entry name" value="Ribonuclease H-like superfamily/Ribonuclease H"/>
    <property type="match status" value="1"/>
</dbReference>
<reference evidence="2 3" key="2">
    <citation type="journal article" date="2016" name="Microb. Ecol.">
        <title>Genome Characteristics of a Novel Type I Methanotroph (Sn10-6) Isolated from a Flooded Indian Rice Field.</title>
        <authorList>
            <person name="Rahalkar M.C."/>
            <person name="Pandit P.S."/>
            <person name="Dhakephalkar P.K."/>
            <person name="Pore S."/>
            <person name="Arora P."/>
            <person name="Kapse N."/>
        </authorList>
    </citation>
    <scope>NUCLEOTIDE SEQUENCE [LARGE SCALE GENOMIC DNA]</scope>
    <source>
        <strain evidence="2 3">Sn10-6</strain>
    </source>
</reference>
<dbReference type="SUPFAM" id="SSF53098">
    <property type="entry name" value="Ribonuclease H-like"/>
    <property type="match status" value="1"/>
</dbReference>
<evidence type="ECO:0000313" key="2">
    <source>
        <dbReference type="EMBL" id="KJV08129.1"/>
    </source>
</evidence>
<name>A0A0F3IRB2_9GAMM</name>
<dbReference type="Pfam" id="PF00665">
    <property type="entry name" value="rve"/>
    <property type="match status" value="1"/>
</dbReference>
<keyword evidence="3" id="KW-1185">Reference proteome</keyword>
<dbReference type="PANTHER" id="PTHR46889">
    <property type="entry name" value="TRANSPOSASE INSF FOR INSERTION SEQUENCE IS3B-RELATED"/>
    <property type="match status" value="1"/>
</dbReference>
<dbReference type="Proteomes" id="UP000033684">
    <property type="component" value="Unassembled WGS sequence"/>
</dbReference>
<feature type="domain" description="Integrase catalytic" evidence="1">
    <location>
        <begin position="133"/>
        <end position="299"/>
    </location>
</feature>
<evidence type="ECO:0000313" key="3">
    <source>
        <dbReference type="Proteomes" id="UP000033684"/>
    </source>
</evidence>
<dbReference type="InterPro" id="IPR012337">
    <property type="entry name" value="RNaseH-like_sf"/>
</dbReference>
<gene>
    <name evidence="2" type="ORF">VZ94_00030</name>
</gene>
<dbReference type="InterPro" id="IPR050900">
    <property type="entry name" value="Transposase_IS3/IS150/IS904"/>
</dbReference>
<evidence type="ECO:0000259" key="1">
    <source>
        <dbReference type="PROSITE" id="PS50994"/>
    </source>
</evidence>
<protein>
    <submittedName>
        <fullName evidence="2">Integrase</fullName>
    </submittedName>
</protein>
<dbReference type="NCBIfam" id="NF033516">
    <property type="entry name" value="transpos_IS3"/>
    <property type="match status" value="1"/>
</dbReference>
<comment type="caution">
    <text evidence="2">The sequence shown here is derived from an EMBL/GenBank/DDBJ whole genome shotgun (WGS) entry which is preliminary data.</text>
</comment>
<dbReference type="GO" id="GO:0015074">
    <property type="term" value="P:DNA integration"/>
    <property type="evidence" value="ECO:0007669"/>
    <property type="project" value="InterPro"/>
</dbReference>
<dbReference type="InterPro" id="IPR048020">
    <property type="entry name" value="Transpos_IS3"/>
</dbReference>
<accession>A0A0F3IRB2</accession>
<dbReference type="PATRIC" id="fig|1632867.3.peg.7"/>
<dbReference type="InterPro" id="IPR001584">
    <property type="entry name" value="Integrase_cat-core"/>
</dbReference>
<reference evidence="3" key="1">
    <citation type="submission" date="2015-03" db="EMBL/GenBank/DDBJ databases">
        <title>Draft genome sequence of a novel methanotroph (Sn10-6) isolated from flooded ricefield rhizosphere in India.</title>
        <authorList>
            <person name="Pandit P.S."/>
            <person name="Pore S.D."/>
            <person name="Arora P."/>
            <person name="Kapse N.G."/>
            <person name="Dhakephalkar P.K."/>
            <person name="Rahalkar M.C."/>
        </authorList>
    </citation>
    <scope>NUCLEOTIDE SEQUENCE [LARGE SCALE GENOMIC DNA]</scope>
    <source>
        <strain evidence="3">Sn10-6</strain>
    </source>
</reference>
<organism evidence="2 3">
    <name type="scientific">Methylocucumis oryzae</name>
    <dbReference type="NCBI Taxonomy" id="1632867"/>
    <lineage>
        <taxon>Bacteria</taxon>
        <taxon>Pseudomonadati</taxon>
        <taxon>Pseudomonadota</taxon>
        <taxon>Gammaproteobacteria</taxon>
        <taxon>Methylococcales</taxon>
        <taxon>Methylococcaceae</taxon>
        <taxon>Methylocucumis</taxon>
    </lineage>
</organism>
<dbReference type="PANTHER" id="PTHR46889:SF4">
    <property type="entry name" value="TRANSPOSASE INSO FOR INSERTION SEQUENCE ELEMENT IS911B-RELATED"/>
    <property type="match status" value="1"/>
</dbReference>
<dbReference type="InterPro" id="IPR036397">
    <property type="entry name" value="RNaseH_sf"/>
</dbReference>